<organism evidence="4 5">
    <name type="scientific">Orchesella cincta</name>
    <name type="common">Springtail</name>
    <name type="synonym">Podura cincta</name>
    <dbReference type="NCBI Taxonomy" id="48709"/>
    <lineage>
        <taxon>Eukaryota</taxon>
        <taxon>Metazoa</taxon>
        <taxon>Ecdysozoa</taxon>
        <taxon>Arthropoda</taxon>
        <taxon>Hexapoda</taxon>
        <taxon>Collembola</taxon>
        <taxon>Entomobryomorpha</taxon>
        <taxon>Entomobryoidea</taxon>
        <taxon>Orchesellidae</taxon>
        <taxon>Orchesellinae</taxon>
        <taxon>Orchesella</taxon>
    </lineage>
</organism>
<keyword evidence="5" id="KW-1185">Reference proteome</keyword>
<evidence type="ECO:0000256" key="1">
    <source>
        <dbReference type="ARBA" id="ARBA00022614"/>
    </source>
</evidence>
<protein>
    <submittedName>
        <fullName evidence="4">Protein C21orf2</fullName>
    </submittedName>
</protein>
<gene>
    <name evidence="4" type="ORF">Ocin01_04472</name>
</gene>
<dbReference type="InterPro" id="IPR001611">
    <property type="entry name" value="Leu-rich_rpt"/>
</dbReference>
<feature type="compositionally biased region" description="Polar residues" evidence="3">
    <location>
        <begin position="176"/>
        <end position="198"/>
    </location>
</feature>
<dbReference type="Gene3D" id="3.80.10.10">
    <property type="entry name" value="Ribonuclease Inhibitor"/>
    <property type="match status" value="1"/>
</dbReference>
<dbReference type="InterPro" id="IPR032675">
    <property type="entry name" value="LRR_dom_sf"/>
</dbReference>
<evidence type="ECO:0000256" key="3">
    <source>
        <dbReference type="SAM" id="MobiDB-lite"/>
    </source>
</evidence>
<feature type="region of interest" description="Disordered" evidence="3">
    <location>
        <begin position="102"/>
        <end position="277"/>
    </location>
</feature>
<dbReference type="OMA" id="PCAEKEG"/>
<comment type="caution">
    <text evidence="4">The sequence shown here is derived from an EMBL/GenBank/DDBJ whole genome shotgun (WGS) entry which is preliminary data.</text>
</comment>
<reference evidence="4 5" key="1">
    <citation type="journal article" date="2016" name="Genome Biol. Evol.">
        <title>Gene Family Evolution Reflects Adaptation to Soil Environmental Stressors in the Genome of the Collembolan Orchesella cincta.</title>
        <authorList>
            <person name="Faddeeva-Vakhrusheva A."/>
            <person name="Derks M.F."/>
            <person name="Anvar S.Y."/>
            <person name="Agamennone V."/>
            <person name="Suring W."/>
            <person name="Smit S."/>
            <person name="van Straalen N.M."/>
            <person name="Roelofs D."/>
        </authorList>
    </citation>
    <scope>NUCLEOTIDE SEQUENCE [LARGE SCALE GENOMIC DNA]</scope>
    <source>
        <tissue evidence="4">Mixed pool</tissue>
    </source>
</reference>
<dbReference type="PANTHER" id="PTHR18849:SF0">
    <property type="entry name" value="CILIA- AND FLAGELLA-ASSOCIATED PROTEIN 410-RELATED"/>
    <property type="match status" value="1"/>
</dbReference>
<dbReference type="EMBL" id="LJIJ01000120">
    <property type="protein sequence ID" value="ODN02212.1"/>
    <property type="molecule type" value="Genomic_DNA"/>
</dbReference>
<dbReference type="GO" id="GO:0007010">
    <property type="term" value="P:cytoskeleton organization"/>
    <property type="evidence" value="ECO:0007669"/>
    <property type="project" value="TreeGrafter"/>
</dbReference>
<dbReference type="SUPFAM" id="SSF52058">
    <property type="entry name" value="L domain-like"/>
    <property type="match status" value="1"/>
</dbReference>
<proteinExistence type="predicted"/>
<evidence type="ECO:0000313" key="4">
    <source>
        <dbReference type="EMBL" id="ODN02212.1"/>
    </source>
</evidence>
<evidence type="ECO:0000313" key="5">
    <source>
        <dbReference type="Proteomes" id="UP000094527"/>
    </source>
</evidence>
<dbReference type="OrthoDB" id="1517790at2759"/>
<feature type="compositionally biased region" description="Polar residues" evidence="3">
    <location>
        <begin position="210"/>
        <end position="219"/>
    </location>
</feature>
<dbReference type="AlphaFoldDB" id="A0A1D2NAE3"/>
<accession>A0A1D2NAE3</accession>
<feature type="compositionally biased region" description="Basic and acidic residues" evidence="3">
    <location>
        <begin position="102"/>
        <end position="111"/>
    </location>
</feature>
<dbReference type="Proteomes" id="UP000094527">
    <property type="component" value="Unassembled WGS sequence"/>
</dbReference>
<feature type="non-terminal residue" evidence="4">
    <location>
        <position position="1"/>
    </location>
</feature>
<dbReference type="PROSITE" id="PS51450">
    <property type="entry name" value="LRR"/>
    <property type="match status" value="1"/>
</dbReference>
<sequence length="366" mass="41214">LNKIRTLADFGHCRNLVELYVRRNEIRDLSELCYLQELPRLKRLLLAENPCVETAGAAYRHTVLRCLPNLEVLDNNQVSQDEVDQAFKIGLILEHPTERVSPEPVYYREESPPAPVVAQPGRRSSTQYDYEDEPTPAYRNANNVSHSPPADYYYQNQNGEDRSRSRTPEQSPPAPLTNNCTNNGTVISNSNTNGNQILHPQPQSPPSRSVVKSDTSAGASSPPWDERFPSPTNNNGEVPSTARRVSHSPDYYPQRGSNEREITNGSGTGGYQHNRRASTDYAEIRNLDMYEETSPQHLQNHRNALPAMAHTQRTNISPAQPLRSKPRAKSSNLLSAVLCLIPELDWQSLEVVELAVRRRMDELISD</sequence>
<dbReference type="PANTHER" id="PTHR18849">
    <property type="entry name" value="LEUCINE RICH REPEAT PROTEIN"/>
    <property type="match status" value="1"/>
</dbReference>
<name>A0A1D2NAE3_ORCCI</name>
<keyword evidence="2" id="KW-0677">Repeat</keyword>
<evidence type="ECO:0000256" key="2">
    <source>
        <dbReference type="ARBA" id="ARBA00022737"/>
    </source>
</evidence>
<keyword evidence="1" id="KW-0433">Leucine-rich repeat</keyword>